<dbReference type="InterPro" id="IPR007612">
    <property type="entry name" value="LOR"/>
</dbReference>
<sequence length="201" mass="22217">MASTVAIHPAENSQIPVDLFVSRKHPDLTRGDLGFADSSGNIVFRVSLESRRRRSSSSSSCSAPKRVLLDAAGVPLISMYRHQNGSWQGYKGNGGCGGEDKEKDLIFRVERKVKTLTRIELKVFLVGGNSTCELRIKGCPFQRSCTIYTGDSIQSIVAQSNLMYKLHQVFVKRSEFRVTIFPGNDHALVAALILVFLDGHM</sequence>
<dbReference type="AlphaFoldDB" id="A0A7J7DDQ4"/>
<dbReference type="FunCoup" id="A0A7J7DDQ4">
    <property type="interactions" value="370"/>
</dbReference>
<evidence type="ECO:0000313" key="3">
    <source>
        <dbReference type="Proteomes" id="UP000593562"/>
    </source>
</evidence>
<organism evidence="2 3">
    <name type="scientific">Tripterygium wilfordii</name>
    <name type="common">Thunder God vine</name>
    <dbReference type="NCBI Taxonomy" id="458696"/>
    <lineage>
        <taxon>Eukaryota</taxon>
        <taxon>Viridiplantae</taxon>
        <taxon>Streptophyta</taxon>
        <taxon>Embryophyta</taxon>
        <taxon>Tracheophyta</taxon>
        <taxon>Spermatophyta</taxon>
        <taxon>Magnoliopsida</taxon>
        <taxon>eudicotyledons</taxon>
        <taxon>Gunneridae</taxon>
        <taxon>Pentapetalae</taxon>
        <taxon>rosids</taxon>
        <taxon>fabids</taxon>
        <taxon>Celastrales</taxon>
        <taxon>Celastraceae</taxon>
        <taxon>Tripterygium</taxon>
    </lineage>
</organism>
<comment type="caution">
    <text evidence="2">The sequence shown here is derived from an EMBL/GenBank/DDBJ whole genome shotgun (WGS) entry which is preliminary data.</text>
</comment>
<dbReference type="Proteomes" id="UP000593562">
    <property type="component" value="Unassembled WGS sequence"/>
</dbReference>
<dbReference type="Pfam" id="PF04525">
    <property type="entry name" value="LOR"/>
    <property type="match status" value="1"/>
</dbReference>
<protein>
    <submittedName>
        <fullName evidence="2">Protein LURP-one-related 7</fullName>
    </submittedName>
</protein>
<dbReference type="EMBL" id="JAAARO010000007">
    <property type="protein sequence ID" value="KAF5744462.1"/>
    <property type="molecule type" value="Genomic_DNA"/>
</dbReference>
<name>A0A7J7DDQ4_TRIWF</name>
<dbReference type="OrthoDB" id="770293at2759"/>
<proteinExistence type="inferred from homology"/>
<dbReference type="SUPFAM" id="SSF54518">
    <property type="entry name" value="Tubby C-terminal domain-like"/>
    <property type="match status" value="1"/>
</dbReference>
<evidence type="ECO:0000313" key="2">
    <source>
        <dbReference type="EMBL" id="KAF5744462.1"/>
    </source>
</evidence>
<dbReference type="PANTHER" id="PTHR31087:SF85">
    <property type="entry name" value="PROTEIN LURP-ONE-RELATED 7"/>
    <property type="match status" value="1"/>
</dbReference>
<accession>A0A7J7DDQ4</accession>
<reference evidence="2 3" key="1">
    <citation type="journal article" date="2020" name="Nat. Commun.">
        <title>Genome of Tripterygium wilfordii and identification of cytochrome P450 involved in triptolide biosynthesis.</title>
        <authorList>
            <person name="Tu L."/>
            <person name="Su P."/>
            <person name="Zhang Z."/>
            <person name="Gao L."/>
            <person name="Wang J."/>
            <person name="Hu T."/>
            <person name="Zhou J."/>
            <person name="Zhang Y."/>
            <person name="Zhao Y."/>
            <person name="Liu Y."/>
            <person name="Song Y."/>
            <person name="Tong Y."/>
            <person name="Lu Y."/>
            <person name="Yang J."/>
            <person name="Xu C."/>
            <person name="Jia M."/>
            <person name="Peters R.J."/>
            <person name="Huang L."/>
            <person name="Gao W."/>
        </authorList>
    </citation>
    <scope>NUCLEOTIDE SEQUENCE [LARGE SCALE GENOMIC DNA]</scope>
    <source>
        <strain evidence="3">cv. XIE 37</strain>
        <tissue evidence="2">Leaf</tissue>
    </source>
</reference>
<dbReference type="InterPro" id="IPR025659">
    <property type="entry name" value="Tubby-like_C"/>
</dbReference>
<evidence type="ECO:0000256" key="1">
    <source>
        <dbReference type="ARBA" id="ARBA00005437"/>
    </source>
</evidence>
<dbReference type="InParanoid" id="A0A7J7DDQ4"/>
<comment type="similarity">
    <text evidence="1">Belongs to the LOR family.</text>
</comment>
<dbReference type="Gene3D" id="2.40.160.200">
    <property type="entry name" value="LURP1-related"/>
    <property type="match status" value="1"/>
</dbReference>
<gene>
    <name evidence="2" type="ORF">HS088_TW07G00033</name>
</gene>
<keyword evidence="3" id="KW-1185">Reference proteome</keyword>
<dbReference type="InterPro" id="IPR038595">
    <property type="entry name" value="LOR_sf"/>
</dbReference>
<dbReference type="PANTHER" id="PTHR31087">
    <property type="match status" value="1"/>
</dbReference>